<proteinExistence type="predicted"/>
<gene>
    <name evidence="1" type="ORF">IAC51_06985</name>
</gene>
<evidence type="ECO:0000313" key="1">
    <source>
        <dbReference type="EMBL" id="MBO8440378.1"/>
    </source>
</evidence>
<dbReference type="Proteomes" id="UP000712007">
    <property type="component" value="Unassembled WGS sequence"/>
</dbReference>
<reference evidence="1" key="2">
    <citation type="journal article" date="2021" name="PeerJ">
        <title>Extensive microbial diversity within the chicken gut microbiome revealed by metagenomics and culture.</title>
        <authorList>
            <person name="Gilroy R."/>
            <person name="Ravi A."/>
            <person name="Getino M."/>
            <person name="Pursley I."/>
            <person name="Horton D.L."/>
            <person name="Alikhan N.F."/>
            <person name="Baker D."/>
            <person name="Gharbi K."/>
            <person name="Hall N."/>
            <person name="Watson M."/>
            <person name="Adriaenssens E.M."/>
            <person name="Foster-Nyarko E."/>
            <person name="Jarju S."/>
            <person name="Secka A."/>
            <person name="Antonio M."/>
            <person name="Oren A."/>
            <person name="Chaudhuri R.R."/>
            <person name="La Ragione R."/>
            <person name="Hildebrand F."/>
            <person name="Pallen M.J."/>
        </authorList>
    </citation>
    <scope>NUCLEOTIDE SEQUENCE</scope>
    <source>
        <strain evidence="1">3924</strain>
    </source>
</reference>
<dbReference type="EMBL" id="JADIMV010000120">
    <property type="protein sequence ID" value="MBO8440378.1"/>
    <property type="molecule type" value="Genomic_DNA"/>
</dbReference>
<sequence>MTYLYITFRTNAGLHGTTGQARHTYNLHCLYDGGQECGGIPAKTYCRTGGNRYVTRR</sequence>
<evidence type="ECO:0000313" key="2">
    <source>
        <dbReference type="Proteomes" id="UP000712007"/>
    </source>
</evidence>
<organism evidence="1 2">
    <name type="scientific">Candidatus Aphodosoma intestinipullorum</name>
    <dbReference type="NCBI Taxonomy" id="2840674"/>
    <lineage>
        <taxon>Bacteria</taxon>
        <taxon>Pseudomonadati</taxon>
        <taxon>Bacteroidota</taxon>
        <taxon>Bacteroidia</taxon>
        <taxon>Bacteroidales</taxon>
        <taxon>Candidatus Aphodosoma</taxon>
    </lineage>
</organism>
<protein>
    <submittedName>
        <fullName evidence="1">Uncharacterized protein</fullName>
    </submittedName>
</protein>
<reference evidence="1" key="1">
    <citation type="submission" date="2020-10" db="EMBL/GenBank/DDBJ databases">
        <authorList>
            <person name="Gilroy R."/>
        </authorList>
    </citation>
    <scope>NUCLEOTIDE SEQUENCE</scope>
    <source>
        <strain evidence="1">3924</strain>
    </source>
</reference>
<comment type="caution">
    <text evidence="1">The sequence shown here is derived from an EMBL/GenBank/DDBJ whole genome shotgun (WGS) entry which is preliminary data.</text>
</comment>
<accession>A0A940DKT1</accession>
<name>A0A940DKT1_9BACT</name>
<dbReference type="AlphaFoldDB" id="A0A940DKT1"/>